<organism evidence="2 3">
    <name type="scientific">Botrytis tulipae</name>
    <dbReference type="NCBI Taxonomy" id="87230"/>
    <lineage>
        <taxon>Eukaryota</taxon>
        <taxon>Fungi</taxon>
        <taxon>Dikarya</taxon>
        <taxon>Ascomycota</taxon>
        <taxon>Pezizomycotina</taxon>
        <taxon>Leotiomycetes</taxon>
        <taxon>Helotiales</taxon>
        <taxon>Sclerotiniaceae</taxon>
        <taxon>Botrytis</taxon>
    </lineage>
</organism>
<dbReference type="Proteomes" id="UP000297777">
    <property type="component" value="Unassembled WGS sequence"/>
</dbReference>
<feature type="compositionally biased region" description="Polar residues" evidence="1">
    <location>
        <begin position="72"/>
        <end position="93"/>
    </location>
</feature>
<evidence type="ECO:0000313" key="2">
    <source>
        <dbReference type="EMBL" id="TGO14527.1"/>
    </source>
</evidence>
<feature type="compositionally biased region" description="Acidic residues" evidence="1">
    <location>
        <begin position="205"/>
        <end position="217"/>
    </location>
</feature>
<evidence type="ECO:0000313" key="3">
    <source>
        <dbReference type="Proteomes" id="UP000297777"/>
    </source>
</evidence>
<feature type="region of interest" description="Disordered" evidence="1">
    <location>
        <begin position="247"/>
        <end position="266"/>
    </location>
</feature>
<name>A0A4Z1F0D6_9HELO</name>
<proteinExistence type="predicted"/>
<dbReference type="AlphaFoldDB" id="A0A4Z1F0D6"/>
<feature type="region of interest" description="Disordered" evidence="1">
    <location>
        <begin position="72"/>
        <end position="108"/>
    </location>
</feature>
<protein>
    <submittedName>
        <fullName evidence="2">Uncharacterized protein</fullName>
    </submittedName>
</protein>
<feature type="compositionally biased region" description="Acidic residues" evidence="1">
    <location>
        <begin position="7"/>
        <end position="17"/>
    </location>
</feature>
<feature type="region of interest" description="Disordered" evidence="1">
    <location>
        <begin position="1"/>
        <end position="43"/>
    </location>
</feature>
<keyword evidence="3" id="KW-1185">Reference proteome</keyword>
<gene>
    <name evidence="2" type="ORF">BTUL_0052g00650</name>
</gene>
<feature type="region of interest" description="Disordered" evidence="1">
    <location>
        <begin position="311"/>
        <end position="579"/>
    </location>
</feature>
<comment type="caution">
    <text evidence="2">The sequence shown here is derived from an EMBL/GenBank/DDBJ whole genome shotgun (WGS) entry which is preliminary data.</text>
</comment>
<feature type="compositionally biased region" description="Basic and acidic residues" evidence="1">
    <location>
        <begin position="319"/>
        <end position="330"/>
    </location>
</feature>
<feature type="region of interest" description="Disordered" evidence="1">
    <location>
        <begin position="179"/>
        <end position="232"/>
    </location>
</feature>
<dbReference type="EMBL" id="PQXH01000052">
    <property type="protein sequence ID" value="TGO14527.1"/>
    <property type="molecule type" value="Genomic_DNA"/>
</dbReference>
<evidence type="ECO:0000256" key="1">
    <source>
        <dbReference type="SAM" id="MobiDB-lite"/>
    </source>
</evidence>
<accession>A0A4Z1F0D6</accession>
<feature type="compositionally biased region" description="Basic and acidic residues" evidence="1">
    <location>
        <begin position="562"/>
        <end position="572"/>
    </location>
</feature>
<sequence>MSNIQDFDIDLFPEEMQQDQSSQNTKETSEPVAKTGAMPSQNPINLPILPGPLSNAPIGTRTQIQTAANTRMPQGTQRNHQSHYSNYTQNNRNHATRPPNSYGGRGARGMPQQIPHMKERIFCPRCSKDDHRLKDCVNCSHDGYMDDPAWQNYDSVPMQISEAQQYHIPGFSKQWNWDRKKFTTPPKKPSPIGQFQRPSNQNQGDEYDGSYYADDEVPGYIPNGTEDDTDWPSKDLVVKEWKMQQEKVRRSIPRPPPPELPSSSTQAVNISIKKREISITSGDARIQINVDGNESMDDMPEIDTSKVLRKRKSNEVALEDSRHKRTRPMEDASIDMNVLNRVKEQVNSSQSRVDSMEIDSTEPIAPHRRLPGSEDIEPPRRRMPGSEDIQLIAPRRRLPGSEDIQPIAPRRRLPGSEDIEPTAPRRRMPGSEDIEPPRRRMPGSEAPRRRMPGSEDIEPTVPRRRMPGSEDIEPTAPRRRMPGSEDIQPTAPRRRMPGSEDIEPTAPRRRMPGSEDIQPTAPRRRMPGSEDIEPTAPRRRMPGSNNPGPPRRRMPGSEDIQLDERDKERQPDTIKYPAGTMGDYQVYKKCTKCGSTEHLSYHPACPLHRSNQK</sequence>
<dbReference type="OrthoDB" id="4777753at2759"/>
<reference evidence="2 3" key="1">
    <citation type="submission" date="2017-12" db="EMBL/GenBank/DDBJ databases">
        <title>Comparative genomics of Botrytis spp.</title>
        <authorList>
            <person name="Valero-Jimenez C.A."/>
            <person name="Tapia P."/>
            <person name="Veloso J."/>
            <person name="Silva-Moreno E."/>
            <person name="Staats M."/>
            <person name="Valdes J.H."/>
            <person name="Van Kan J.A.L."/>
        </authorList>
    </citation>
    <scope>NUCLEOTIDE SEQUENCE [LARGE SCALE GENOMIC DNA]</scope>
    <source>
        <strain evidence="2 3">Bt9001</strain>
    </source>
</reference>